<dbReference type="SUPFAM" id="SSF89550">
    <property type="entry name" value="PHP domain-like"/>
    <property type="match status" value="1"/>
</dbReference>
<comment type="catalytic activity">
    <reaction evidence="21">
        <text>DNA(n) + a 2'-deoxyribonucleoside 5'-triphosphate = DNA(n+1) + diphosphate</text>
        <dbReference type="Rhea" id="RHEA:22508"/>
        <dbReference type="Rhea" id="RHEA-COMP:17339"/>
        <dbReference type="Rhea" id="RHEA-COMP:17340"/>
        <dbReference type="ChEBI" id="CHEBI:33019"/>
        <dbReference type="ChEBI" id="CHEBI:61560"/>
        <dbReference type="ChEBI" id="CHEBI:173112"/>
        <dbReference type="EC" id="2.7.7.7"/>
    </reaction>
</comment>
<dbReference type="Gene3D" id="3.30.210.10">
    <property type="entry name" value="DNA polymerase, thumb domain"/>
    <property type="match status" value="1"/>
</dbReference>
<evidence type="ECO:0000256" key="10">
    <source>
        <dbReference type="ARBA" id="ARBA00022705"/>
    </source>
</evidence>
<dbReference type="Gene3D" id="1.10.150.110">
    <property type="entry name" value="DNA polymerase beta, N-terminal domain-like"/>
    <property type="match status" value="1"/>
</dbReference>
<comment type="catalytic activity">
    <reaction evidence="18">
        <text>2'-deoxyribonucleotide-(2'-deoxyribose 5'-phosphate)-2'-deoxyribonucleotide-DNA = a 3'-end 2'-deoxyribonucleotide-(2,3-dehydro-2,3-deoxyribose 5'-phosphate)-DNA + a 5'-end 5'-phospho-2'-deoxyribonucleoside-DNA + H(+)</text>
        <dbReference type="Rhea" id="RHEA:66592"/>
        <dbReference type="Rhea" id="RHEA-COMP:13180"/>
        <dbReference type="Rhea" id="RHEA-COMP:16897"/>
        <dbReference type="Rhea" id="RHEA-COMP:17067"/>
        <dbReference type="ChEBI" id="CHEBI:15378"/>
        <dbReference type="ChEBI" id="CHEBI:136412"/>
        <dbReference type="ChEBI" id="CHEBI:157695"/>
        <dbReference type="ChEBI" id="CHEBI:167181"/>
        <dbReference type="EC" id="4.2.99.18"/>
    </reaction>
</comment>
<evidence type="ECO:0000256" key="18">
    <source>
        <dbReference type="ARBA" id="ARBA00044632"/>
    </source>
</evidence>
<dbReference type="GO" id="GO:0004527">
    <property type="term" value="F:exonuclease activity"/>
    <property type="evidence" value="ECO:0007669"/>
    <property type="project" value="UniProtKB-KW"/>
</dbReference>
<keyword evidence="13" id="KW-0239">DNA-directed DNA polymerase</keyword>
<evidence type="ECO:0000256" key="13">
    <source>
        <dbReference type="ARBA" id="ARBA00022932"/>
    </source>
</evidence>
<dbReference type="Pfam" id="PF14792">
    <property type="entry name" value="DNA_pol_B_palm"/>
    <property type="match status" value="1"/>
</dbReference>
<feature type="domain" description="Helix-hairpin-helix DNA-binding motif class 1" evidence="22">
    <location>
        <begin position="54"/>
        <end position="73"/>
    </location>
</feature>
<dbReference type="SUPFAM" id="SSF47802">
    <property type="entry name" value="DNA polymerase beta, N-terminal domain-like"/>
    <property type="match status" value="1"/>
</dbReference>
<dbReference type="InterPro" id="IPR047967">
    <property type="entry name" value="PolX_PHP"/>
</dbReference>
<dbReference type="SMART" id="SM00483">
    <property type="entry name" value="POLXc"/>
    <property type="match status" value="1"/>
</dbReference>
<evidence type="ECO:0000313" key="24">
    <source>
        <dbReference type="EMBL" id="KAA9035660.1"/>
    </source>
</evidence>
<dbReference type="InterPro" id="IPR050243">
    <property type="entry name" value="PHP_phosphatase"/>
</dbReference>
<accession>A0A5J5IEJ5</accession>
<keyword evidence="7" id="KW-0237">DNA synthesis</keyword>
<evidence type="ECO:0000256" key="3">
    <source>
        <dbReference type="ARBA" id="ARBA00012417"/>
    </source>
</evidence>
<name>A0A5J5IEJ5_9BACT</name>
<evidence type="ECO:0000256" key="8">
    <source>
        <dbReference type="ARBA" id="ARBA00022679"/>
    </source>
</evidence>
<keyword evidence="14" id="KW-0915">Sodium</keyword>
<evidence type="ECO:0000256" key="4">
    <source>
        <dbReference type="ARBA" id="ARBA00012720"/>
    </source>
</evidence>
<evidence type="ECO:0000256" key="1">
    <source>
        <dbReference type="ARBA" id="ARBA00001946"/>
    </source>
</evidence>
<dbReference type="Pfam" id="PF14716">
    <property type="entry name" value="HHH_8"/>
    <property type="match status" value="1"/>
</dbReference>
<dbReference type="SMART" id="SM00278">
    <property type="entry name" value="HhH1"/>
    <property type="match status" value="3"/>
</dbReference>
<dbReference type="GO" id="GO:0003887">
    <property type="term" value="F:DNA-directed DNA polymerase activity"/>
    <property type="evidence" value="ECO:0007669"/>
    <property type="project" value="UniProtKB-KW"/>
</dbReference>
<feature type="domain" description="DNA-directed DNA polymerase X" evidence="23">
    <location>
        <begin position="3"/>
        <end position="321"/>
    </location>
</feature>
<feature type="domain" description="Helix-hairpin-helix DNA-binding motif class 1" evidence="22">
    <location>
        <begin position="94"/>
        <end position="113"/>
    </location>
</feature>
<organism evidence="24 25">
    <name type="scientific">Ginsengibacter hankyongi</name>
    <dbReference type="NCBI Taxonomy" id="2607284"/>
    <lineage>
        <taxon>Bacteria</taxon>
        <taxon>Pseudomonadati</taxon>
        <taxon>Bacteroidota</taxon>
        <taxon>Chitinophagia</taxon>
        <taxon>Chitinophagales</taxon>
        <taxon>Chitinophagaceae</taxon>
        <taxon>Ginsengibacter</taxon>
    </lineage>
</organism>
<evidence type="ECO:0000256" key="9">
    <source>
        <dbReference type="ARBA" id="ARBA00022695"/>
    </source>
</evidence>
<dbReference type="InterPro" id="IPR022311">
    <property type="entry name" value="PolX-like"/>
</dbReference>
<keyword evidence="24" id="KW-0540">Nuclease</keyword>
<dbReference type="Pfam" id="PF14791">
    <property type="entry name" value="DNA_pol_B_thumb"/>
    <property type="match status" value="1"/>
</dbReference>
<evidence type="ECO:0000256" key="7">
    <source>
        <dbReference type="ARBA" id="ARBA00022634"/>
    </source>
</evidence>
<evidence type="ECO:0000256" key="21">
    <source>
        <dbReference type="ARBA" id="ARBA00049244"/>
    </source>
</evidence>
<dbReference type="Gene3D" id="3.20.20.140">
    <property type="entry name" value="Metal-dependent hydrolases"/>
    <property type="match status" value="1"/>
</dbReference>
<dbReference type="InterPro" id="IPR010996">
    <property type="entry name" value="HHH_MUS81"/>
</dbReference>
<evidence type="ECO:0000256" key="16">
    <source>
        <dbReference type="ARBA" id="ARBA00035717"/>
    </source>
</evidence>
<evidence type="ECO:0000256" key="17">
    <source>
        <dbReference type="ARBA" id="ARBA00035726"/>
    </source>
</evidence>
<dbReference type="NCBIfam" id="NF006375">
    <property type="entry name" value="PRK08609.1"/>
    <property type="match status" value="1"/>
</dbReference>
<keyword evidence="12" id="KW-0832">Ubl conjugation</keyword>
<dbReference type="GO" id="GO:0008270">
    <property type="term" value="F:zinc ion binding"/>
    <property type="evidence" value="ECO:0007669"/>
    <property type="project" value="TreeGrafter"/>
</dbReference>
<dbReference type="InterPro" id="IPR003583">
    <property type="entry name" value="Hlx-hairpin-Hlx_DNA-bd_motif"/>
</dbReference>
<dbReference type="SUPFAM" id="SSF81301">
    <property type="entry name" value="Nucleotidyltransferase"/>
    <property type="match status" value="1"/>
</dbReference>
<keyword evidence="11" id="KW-0227">DNA damage</keyword>
<keyword evidence="6" id="KW-0488">Methylation</keyword>
<dbReference type="EC" id="2.7.7.7" evidence="3"/>
<keyword evidence="9" id="KW-0548">Nucleotidyltransferase</keyword>
<dbReference type="GO" id="GO:0005829">
    <property type="term" value="C:cytosol"/>
    <property type="evidence" value="ECO:0007669"/>
    <property type="project" value="TreeGrafter"/>
</dbReference>
<feature type="domain" description="Helix-hairpin-helix DNA-binding motif class 1" evidence="22">
    <location>
        <begin position="129"/>
        <end position="148"/>
    </location>
</feature>
<evidence type="ECO:0000259" key="22">
    <source>
        <dbReference type="SMART" id="SM00278"/>
    </source>
</evidence>
<dbReference type="GO" id="GO:0042578">
    <property type="term" value="F:phosphoric ester hydrolase activity"/>
    <property type="evidence" value="ECO:0007669"/>
    <property type="project" value="TreeGrafter"/>
</dbReference>
<dbReference type="InterPro" id="IPR029398">
    <property type="entry name" value="PolB_thumb"/>
</dbReference>
<keyword evidence="15" id="KW-0234">DNA repair</keyword>
<proteinExistence type="predicted"/>
<evidence type="ECO:0000259" key="23">
    <source>
        <dbReference type="SMART" id="SM00483"/>
    </source>
</evidence>
<evidence type="ECO:0000256" key="6">
    <source>
        <dbReference type="ARBA" id="ARBA00022481"/>
    </source>
</evidence>
<keyword evidence="24" id="KW-0269">Exonuclease</keyword>
<evidence type="ECO:0000256" key="19">
    <source>
        <dbReference type="ARBA" id="ARBA00044678"/>
    </source>
</evidence>
<evidence type="ECO:0000256" key="11">
    <source>
        <dbReference type="ARBA" id="ARBA00022763"/>
    </source>
</evidence>
<dbReference type="CDD" id="cd07436">
    <property type="entry name" value="PHP_PolX"/>
    <property type="match status" value="1"/>
</dbReference>
<evidence type="ECO:0000256" key="12">
    <source>
        <dbReference type="ARBA" id="ARBA00022843"/>
    </source>
</evidence>
<dbReference type="EC" id="4.2.99.18" evidence="4"/>
<keyword evidence="25" id="KW-1185">Reference proteome</keyword>
<gene>
    <name evidence="24" type="primary">polX</name>
    <name evidence="24" type="ORF">FW778_20770</name>
</gene>
<evidence type="ECO:0000256" key="15">
    <source>
        <dbReference type="ARBA" id="ARBA00023204"/>
    </source>
</evidence>
<keyword evidence="10" id="KW-0235">DNA replication</keyword>
<dbReference type="InterPro" id="IPR016195">
    <property type="entry name" value="Pol/histidinol_Pase-like"/>
</dbReference>
<dbReference type="RefSeq" id="WP_150416816.1">
    <property type="nucleotide sequence ID" value="NZ_VYQF01000011.1"/>
</dbReference>
<dbReference type="EMBL" id="VYQF01000011">
    <property type="protein sequence ID" value="KAA9035660.1"/>
    <property type="molecule type" value="Genomic_DNA"/>
</dbReference>
<dbReference type="PIRSF" id="PIRSF005047">
    <property type="entry name" value="UCP005047_YshC"/>
    <property type="match status" value="1"/>
</dbReference>
<comment type="function">
    <text evidence="20">Repair polymerase that plays a key role in base-excision repair. During this process, the damaged base is excised by specific DNA glycosylases, the DNA backbone is nicked at the abasic site by an apurinic/apyrimidic (AP) endonuclease, and POLB removes 5'-deoxyribose-phosphate from the preincised AP site acting as a 5'-deoxyribose-phosphate lyase (5'-dRP lyase); through its DNA polymerase activity, it adds one nucleotide to the 3' end of the arising single-nucleotide gap. Conducts 'gap-filling' DNA synthesis in a stepwise distributive fashion rather than in a processive fashion as for other DNA polymerases. It is also able to cleave sugar-phosphate bonds 3' to an intact AP site, acting as an AP lyase.</text>
</comment>
<dbReference type="InterPro" id="IPR028207">
    <property type="entry name" value="DNA_pol_B_palm_palm"/>
</dbReference>
<comment type="subcellular location">
    <subcellularLocation>
        <location evidence="2">Cytoplasm</location>
    </subcellularLocation>
</comment>
<comment type="cofactor">
    <cofactor evidence="1">
        <name>Mg(2+)</name>
        <dbReference type="ChEBI" id="CHEBI:18420"/>
    </cofactor>
</comment>
<keyword evidence="8" id="KW-0808">Transferase</keyword>
<dbReference type="InterPro" id="IPR002054">
    <property type="entry name" value="DNA-dir_DNA_pol_X"/>
</dbReference>
<dbReference type="InterPro" id="IPR043519">
    <property type="entry name" value="NT_sf"/>
</dbReference>
<dbReference type="Gene3D" id="1.10.150.20">
    <property type="entry name" value="5' to 3' exonuclease, C-terminal subdomain"/>
    <property type="match status" value="1"/>
</dbReference>
<comment type="catalytic activity">
    <reaction evidence="19">
        <text>a 5'-end 2'-deoxyribose-2'-deoxyribonucleotide-DNA = (2E,4S)-4-hydroxypenten-2-al-5-phosphate + a 5'-end 5'-phospho-2'-deoxyribonucleoside-DNA + H(+)</text>
        <dbReference type="Rhea" id="RHEA:76255"/>
        <dbReference type="Rhea" id="RHEA-COMP:13180"/>
        <dbReference type="Rhea" id="RHEA-COMP:18657"/>
        <dbReference type="ChEBI" id="CHEBI:15378"/>
        <dbReference type="ChEBI" id="CHEBI:136412"/>
        <dbReference type="ChEBI" id="CHEBI:195194"/>
        <dbReference type="ChEBI" id="CHEBI:195195"/>
    </reaction>
</comment>
<dbReference type="Pfam" id="PF14520">
    <property type="entry name" value="HHH_5"/>
    <property type="match status" value="1"/>
</dbReference>
<dbReference type="GO" id="GO:0006281">
    <property type="term" value="P:DNA repair"/>
    <property type="evidence" value="ECO:0007669"/>
    <property type="project" value="UniProtKB-KW"/>
</dbReference>
<dbReference type="PANTHER" id="PTHR36928">
    <property type="entry name" value="PHOSPHATASE YCDX-RELATED"/>
    <property type="match status" value="1"/>
</dbReference>
<evidence type="ECO:0000256" key="5">
    <source>
        <dbReference type="ARBA" id="ARBA00020020"/>
    </source>
</evidence>
<dbReference type="PRINTS" id="PR00870">
    <property type="entry name" value="DNAPOLXBETA"/>
</dbReference>
<sequence length="579" mass="66105">MPVVNKELGKIFSDMSHIYQYKNGKQRFRAIAYEKASRVINDLQDDITTFTKKGQLEEIPGVGSSIAEKINEYVKTGKIKKFESLKKTVPIDMLELMNISGFGPQSLKRIHQRLKINNRDEVIKALQDGRISEIKGFGKKKVDNMLRSLKLHKTVEERMLLWNAIEAGNKVLDEFKKMKEVRQAELAGSLRRKKETIGDIDILVTCDEKSRKKIITKFVALPLVKEVLAKGDTKASVIINEFNKQVDVRIINPDEWGSALLYFTGSKEHNVQLRTIARDKGYKISEYGLFDIKTGKRIAGGTEEEIYNKLGFESIPPEMREQKGELDLAAKNKIPSLVTLTDIKGDMQMHSTWSDGTMDIEDLARFVSGHYPYEYIVLTDHSKSEIIAGGMNEEQFIDQVKEIRRVNTKLKKDFIKTGTEVDIKADGSLDLKDELLEQLDWVCASIHTGFTHDNTERIIAACENKFVNCIGHPSGRLIGQREAYPVNWEKVFRVAKQTNTAFEINCQADRMDLNDELAIMARENGVKLTISTDSHQQSQFAFMQLGVFIARRAWCTKNDILNTASWNEIKKFAERKRKK</sequence>
<dbReference type="Proteomes" id="UP000326903">
    <property type="component" value="Unassembled WGS sequence"/>
</dbReference>
<dbReference type="CDD" id="cd00141">
    <property type="entry name" value="NT_POLXc"/>
    <property type="match status" value="1"/>
</dbReference>
<dbReference type="InterPro" id="IPR002008">
    <property type="entry name" value="DNA_pol_X_beta-like"/>
</dbReference>
<protein>
    <recommendedName>
        <fullName evidence="5">DNA polymerase beta</fullName>
        <ecNumber evidence="3">2.7.7.7</ecNumber>
        <ecNumber evidence="4">4.2.99.18</ecNumber>
    </recommendedName>
    <alternativeName>
        <fullName evidence="16">5'-deoxyribose-phosphate lyase</fullName>
    </alternativeName>
    <alternativeName>
        <fullName evidence="17">AP lyase</fullName>
    </alternativeName>
</protein>
<dbReference type="GO" id="GO:0140078">
    <property type="term" value="F:class I DNA-(apurinic or apyrimidinic site) endonuclease activity"/>
    <property type="evidence" value="ECO:0007669"/>
    <property type="project" value="UniProtKB-EC"/>
</dbReference>
<dbReference type="InterPro" id="IPR027421">
    <property type="entry name" value="DNA_pol_lamdba_lyase_dom_sf"/>
</dbReference>
<keyword evidence="24" id="KW-0378">Hydrolase</keyword>
<evidence type="ECO:0000313" key="25">
    <source>
        <dbReference type="Proteomes" id="UP000326903"/>
    </source>
</evidence>
<dbReference type="InterPro" id="IPR037160">
    <property type="entry name" value="DNA_Pol_thumb_sf"/>
</dbReference>
<dbReference type="GO" id="GO:0003677">
    <property type="term" value="F:DNA binding"/>
    <property type="evidence" value="ECO:0007669"/>
    <property type="project" value="InterPro"/>
</dbReference>
<reference evidence="24 25" key="1">
    <citation type="submission" date="2019-09" db="EMBL/GenBank/DDBJ databases">
        <title>Draft genome sequence of Ginsengibacter sp. BR5-29.</title>
        <authorList>
            <person name="Im W.-T."/>
        </authorList>
    </citation>
    <scope>NUCLEOTIDE SEQUENCE [LARGE SCALE GENOMIC DNA]</scope>
    <source>
        <strain evidence="24 25">BR5-29</strain>
    </source>
</reference>
<evidence type="ECO:0000256" key="14">
    <source>
        <dbReference type="ARBA" id="ARBA00023053"/>
    </source>
</evidence>
<dbReference type="PANTHER" id="PTHR36928:SF1">
    <property type="entry name" value="PHOSPHATASE YCDX-RELATED"/>
    <property type="match status" value="1"/>
</dbReference>
<evidence type="ECO:0000256" key="2">
    <source>
        <dbReference type="ARBA" id="ARBA00004496"/>
    </source>
</evidence>
<dbReference type="Gene3D" id="3.30.460.10">
    <property type="entry name" value="Beta Polymerase, domain 2"/>
    <property type="match status" value="1"/>
</dbReference>
<comment type="caution">
    <text evidence="24">The sequence shown here is derived from an EMBL/GenBank/DDBJ whole genome shotgun (WGS) entry which is preliminary data.</text>
</comment>
<evidence type="ECO:0000256" key="20">
    <source>
        <dbReference type="ARBA" id="ARBA00045548"/>
    </source>
</evidence>
<dbReference type="AlphaFoldDB" id="A0A5J5IEJ5"/>